<evidence type="ECO:0000256" key="1">
    <source>
        <dbReference type="ARBA" id="ARBA00006756"/>
    </source>
</evidence>
<dbReference type="EnsemblPlants" id="LPERR07G06140.1">
    <property type="protein sequence ID" value="LPERR07G06140.1"/>
    <property type="gene ID" value="LPERR07G06140"/>
</dbReference>
<evidence type="ECO:0000256" key="3">
    <source>
        <dbReference type="RuleBase" id="RU365026"/>
    </source>
</evidence>
<dbReference type="Pfam" id="PF03081">
    <property type="entry name" value="Exo70_C"/>
    <property type="match status" value="1"/>
</dbReference>
<proteinExistence type="inferred from homology"/>
<evidence type="ECO:0000259" key="4">
    <source>
        <dbReference type="Pfam" id="PF03081"/>
    </source>
</evidence>
<dbReference type="Proteomes" id="UP000032180">
    <property type="component" value="Chromosome 7"/>
</dbReference>
<sequence length="526" mass="59485">MKGDAAAYFTLTYKDVWIQQIGQSGVASGSCVTGDEGGKSFWIIWISPSAIVEGFDIPYNYKLPTSTSSTNMSLLFVTTESSSYDSHSCSEEAALSHYQKFSEEAGILHCKQLLEGIPEDGRDHTNINTLIQRADSHMLELFGKELAAMIDQSIQGINSKHGQAQASDMHRLLKLAGVMTMLPPSSDLLPSILRLYMTLKSFPIDQVNVIASELKRCVREILEGLCSLVQSGLYIVPQGDGIHKTTSYMMNYIKYLWEHNSLLNIILAQDGGESKNSLHGEKWTQLDYFVQSLIGHLDSLLERISKYNSKELQHFFLLNNSHFILEKLQKLDMKSPLQHSWITKYHNQVEYHIMRYLEHSWKPILSCLDTRNIILFPCFHLPPVTRFYTMLTSTCAEQKYWKIEDPELRQVVRKTVSSQVTQCYQAYLERNVKHQKHAPCTYQELENKLMELFEGKKTQCFCGHHGAKEGSYTKLIAAHIPLLSNQREDLQGVMARASKKLVDLGTGAASISSGSRGENGVFFSAC</sequence>
<feature type="domain" description="Exocyst complex subunit Exo70 C-terminal" evidence="4">
    <location>
        <begin position="128"/>
        <end position="449"/>
    </location>
</feature>
<dbReference type="SUPFAM" id="SSF74788">
    <property type="entry name" value="Cullin repeat-like"/>
    <property type="match status" value="1"/>
</dbReference>
<dbReference type="InterPro" id="IPR046364">
    <property type="entry name" value="Exo70_C"/>
</dbReference>
<dbReference type="InterPro" id="IPR004140">
    <property type="entry name" value="Exo70"/>
</dbReference>
<keyword evidence="3" id="KW-0653">Protein transport</keyword>
<dbReference type="GO" id="GO:0006887">
    <property type="term" value="P:exocytosis"/>
    <property type="evidence" value="ECO:0007669"/>
    <property type="project" value="UniProtKB-KW"/>
</dbReference>
<keyword evidence="2 3" id="KW-0813">Transport</keyword>
<dbReference type="AlphaFoldDB" id="A0A0D9WWS5"/>
<evidence type="ECO:0000313" key="5">
    <source>
        <dbReference type="EnsemblPlants" id="LPERR07G06140.1"/>
    </source>
</evidence>
<dbReference type="eggNOG" id="KOG2344">
    <property type="taxonomic scope" value="Eukaryota"/>
</dbReference>
<accession>A0A0D9WWS5</accession>
<keyword evidence="6" id="KW-1185">Reference proteome</keyword>
<dbReference type="GO" id="GO:0005546">
    <property type="term" value="F:phosphatidylinositol-4,5-bisphosphate binding"/>
    <property type="evidence" value="ECO:0007669"/>
    <property type="project" value="InterPro"/>
</dbReference>
<reference evidence="6" key="2">
    <citation type="submission" date="2013-12" db="EMBL/GenBank/DDBJ databases">
        <authorList>
            <person name="Yu Y."/>
            <person name="Lee S."/>
            <person name="de Baynast K."/>
            <person name="Wissotski M."/>
            <person name="Liu L."/>
            <person name="Talag J."/>
            <person name="Goicoechea J."/>
            <person name="Angelova A."/>
            <person name="Jetty R."/>
            <person name="Kudrna D."/>
            <person name="Golser W."/>
            <person name="Rivera L."/>
            <person name="Zhang J."/>
            <person name="Wing R."/>
        </authorList>
    </citation>
    <scope>NUCLEOTIDE SEQUENCE</scope>
</reference>
<dbReference type="STRING" id="77586.A0A0D9WWS5"/>
<dbReference type="Gramene" id="LPERR07G06140.1">
    <property type="protein sequence ID" value="LPERR07G06140.1"/>
    <property type="gene ID" value="LPERR07G06140"/>
</dbReference>
<dbReference type="GO" id="GO:0000145">
    <property type="term" value="C:exocyst"/>
    <property type="evidence" value="ECO:0007669"/>
    <property type="project" value="InterPro"/>
</dbReference>
<evidence type="ECO:0000313" key="6">
    <source>
        <dbReference type="Proteomes" id="UP000032180"/>
    </source>
</evidence>
<name>A0A0D9WWS5_9ORYZ</name>
<dbReference type="PANTHER" id="PTHR12542:SF138">
    <property type="entry name" value="EXOCYST SUBUNIT EXO70 FAMILY PROTEIN"/>
    <property type="match status" value="1"/>
</dbReference>
<protein>
    <recommendedName>
        <fullName evidence="3">Exocyst subunit Exo70 family protein</fullName>
    </recommendedName>
</protein>
<dbReference type="InterPro" id="IPR016159">
    <property type="entry name" value="Cullin_repeat-like_dom_sf"/>
</dbReference>
<comment type="similarity">
    <text evidence="1 3">Belongs to the EXO70 family.</text>
</comment>
<reference evidence="5 6" key="1">
    <citation type="submission" date="2012-08" db="EMBL/GenBank/DDBJ databases">
        <title>Oryza genome evolution.</title>
        <authorList>
            <person name="Wing R.A."/>
        </authorList>
    </citation>
    <scope>NUCLEOTIDE SEQUENCE</scope>
</reference>
<dbReference type="PANTHER" id="PTHR12542">
    <property type="entry name" value="EXOCYST COMPLEX PROTEIN EXO70"/>
    <property type="match status" value="1"/>
</dbReference>
<organism evidence="5 6">
    <name type="scientific">Leersia perrieri</name>
    <dbReference type="NCBI Taxonomy" id="77586"/>
    <lineage>
        <taxon>Eukaryota</taxon>
        <taxon>Viridiplantae</taxon>
        <taxon>Streptophyta</taxon>
        <taxon>Embryophyta</taxon>
        <taxon>Tracheophyta</taxon>
        <taxon>Spermatophyta</taxon>
        <taxon>Magnoliopsida</taxon>
        <taxon>Liliopsida</taxon>
        <taxon>Poales</taxon>
        <taxon>Poaceae</taxon>
        <taxon>BOP clade</taxon>
        <taxon>Oryzoideae</taxon>
        <taxon>Oryzeae</taxon>
        <taxon>Oryzinae</taxon>
        <taxon>Leersia</taxon>
    </lineage>
</organism>
<comment type="function">
    <text evidence="3">Component of the exocyst complex.</text>
</comment>
<reference evidence="5" key="3">
    <citation type="submission" date="2015-04" db="UniProtKB">
        <authorList>
            <consortium name="EnsemblPlants"/>
        </authorList>
    </citation>
    <scope>IDENTIFICATION</scope>
</reference>
<dbReference type="Gene3D" id="1.20.1280.170">
    <property type="entry name" value="Exocyst complex component Exo70"/>
    <property type="match status" value="1"/>
</dbReference>
<keyword evidence="3" id="KW-0268">Exocytosis</keyword>
<evidence type="ECO:0000256" key="2">
    <source>
        <dbReference type="ARBA" id="ARBA00022448"/>
    </source>
</evidence>
<dbReference type="GO" id="GO:0015031">
    <property type="term" value="P:protein transport"/>
    <property type="evidence" value="ECO:0007669"/>
    <property type="project" value="UniProtKB-KW"/>
</dbReference>
<dbReference type="PROSITE" id="PS51257">
    <property type="entry name" value="PROKAR_LIPOPROTEIN"/>
    <property type="match status" value="1"/>
</dbReference>